<sequence length="273" mass="30429">MVTGPLSHTAHLPSTTKGTAGAGKALCKGFPKRLPKGLRANREELQFLIKMFQPSYLCLEETMIGLSSPPPPAGYEVIYSRHDPAQAHHVGGVSSPRAPRWRVDMADWNSFLTLSKFLTPSQRRLLPSPDVLRGPILYGRYWNVKREEGVPQGKVLSITLFGLAINDMTESLPKYIHCTLRSHCIKFCWVPAHVAVEGNERADEVAEAAALRPARGCALHFRDLFPSIRSAILDVWQTGWEEAMTTTKMGEITARAVRPWPVTVVGRQRHETD</sequence>
<dbReference type="AlphaFoldDB" id="A0AAW0TCP9"/>
<dbReference type="InterPro" id="IPR012337">
    <property type="entry name" value="RNaseH-like_sf"/>
</dbReference>
<dbReference type="EMBL" id="JARAKH010000032">
    <property type="protein sequence ID" value="KAK8385450.1"/>
    <property type="molecule type" value="Genomic_DNA"/>
</dbReference>
<proteinExistence type="predicted"/>
<feature type="region of interest" description="Disordered" evidence="1">
    <location>
        <begin position="1"/>
        <end position="21"/>
    </location>
</feature>
<reference evidence="2 3" key="1">
    <citation type="submission" date="2023-03" db="EMBL/GenBank/DDBJ databases">
        <title>High-quality genome of Scylla paramamosain provides insights in environmental adaptation.</title>
        <authorList>
            <person name="Zhang L."/>
        </authorList>
    </citation>
    <scope>NUCLEOTIDE SEQUENCE [LARGE SCALE GENOMIC DNA]</scope>
    <source>
        <strain evidence="2">LZ_2023a</strain>
        <tissue evidence="2">Muscle</tissue>
    </source>
</reference>
<accession>A0AAW0TCP9</accession>
<evidence type="ECO:0008006" key="4">
    <source>
        <dbReference type="Google" id="ProtNLM"/>
    </source>
</evidence>
<dbReference type="GO" id="GO:0003676">
    <property type="term" value="F:nucleic acid binding"/>
    <property type="evidence" value="ECO:0007669"/>
    <property type="project" value="InterPro"/>
</dbReference>
<organism evidence="2 3">
    <name type="scientific">Scylla paramamosain</name>
    <name type="common">Mud crab</name>
    <dbReference type="NCBI Taxonomy" id="85552"/>
    <lineage>
        <taxon>Eukaryota</taxon>
        <taxon>Metazoa</taxon>
        <taxon>Ecdysozoa</taxon>
        <taxon>Arthropoda</taxon>
        <taxon>Crustacea</taxon>
        <taxon>Multicrustacea</taxon>
        <taxon>Malacostraca</taxon>
        <taxon>Eumalacostraca</taxon>
        <taxon>Eucarida</taxon>
        <taxon>Decapoda</taxon>
        <taxon>Pleocyemata</taxon>
        <taxon>Brachyura</taxon>
        <taxon>Eubrachyura</taxon>
        <taxon>Portunoidea</taxon>
        <taxon>Portunidae</taxon>
        <taxon>Portuninae</taxon>
        <taxon>Scylla</taxon>
    </lineage>
</organism>
<dbReference type="InterPro" id="IPR036397">
    <property type="entry name" value="RNaseH_sf"/>
</dbReference>
<gene>
    <name evidence="2" type="ORF">O3P69_016341</name>
</gene>
<evidence type="ECO:0000256" key="1">
    <source>
        <dbReference type="SAM" id="MobiDB-lite"/>
    </source>
</evidence>
<comment type="caution">
    <text evidence="2">The sequence shown here is derived from an EMBL/GenBank/DDBJ whole genome shotgun (WGS) entry which is preliminary data.</text>
</comment>
<dbReference type="SUPFAM" id="SSF53098">
    <property type="entry name" value="Ribonuclease H-like"/>
    <property type="match status" value="1"/>
</dbReference>
<evidence type="ECO:0000313" key="2">
    <source>
        <dbReference type="EMBL" id="KAK8385450.1"/>
    </source>
</evidence>
<dbReference type="Proteomes" id="UP001487740">
    <property type="component" value="Unassembled WGS sequence"/>
</dbReference>
<name>A0AAW0TCP9_SCYPA</name>
<protein>
    <recommendedName>
        <fullName evidence="4">RNase H type-1 domain-containing protein</fullName>
    </recommendedName>
</protein>
<dbReference type="Gene3D" id="3.30.420.10">
    <property type="entry name" value="Ribonuclease H-like superfamily/Ribonuclease H"/>
    <property type="match status" value="1"/>
</dbReference>
<keyword evidence="3" id="KW-1185">Reference proteome</keyword>
<evidence type="ECO:0000313" key="3">
    <source>
        <dbReference type="Proteomes" id="UP001487740"/>
    </source>
</evidence>